<gene>
    <name evidence="1" type="ORF">Acr_27g0004100</name>
</gene>
<dbReference type="EMBL" id="BJWL01000027">
    <property type="protein sequence ID" value="GFZ18671.1"/>
    <property type="molecule type" value="Genomic_DNA"/>
</dbReference>
<accession>A0A7J0H6L3</accession>
<dbReference type="AlphaFoldDB" id="A0A7J0H6L3"/>
<evidence type="ECO:0000313" key="1">
    <source>
        <dbReference type="EMBL" id="GFZ18671.1"/>
    </source>
</evidence>
<organism evidence="1 2">
    <name type="scientific">Actinidia rufa</name>
    <dbReference type="NCBI Taxonomy" id="165716"/>
    <lineage>
        <taxon>Eukaryota</taxon>
        <taxon>Viridiplantae</taxon>
        <taxon>Streptophyta</taxon>
        <taxon>Embryophyta</taxon>
        <taxon>Tracheophyta</taxon>
        <taxon>Spermatophyta</taxon>
        <taxon>Magnoliopsida</taxon>
        <taxon>eudicotyledons</taxon>
        <taxon>Gunneridae</taxon>
        <taxon>Pentapetalae</taxon>
        <taxon>asterids</taxon>
        <taxon>Ericales</taxon>
        <taxon>Actinidiaceae</taxon>
        <taxon>Actinidia</taxon>
    </lineage>
</organism>
<keyword evidence="2" id="KW-1185">Reference proteome</keyword>
<proteinExistence type="predicted"/>
<dbReference type="Proteomes" id="UP000585474">
    <property type="component" value="Unassembled WGS sequence"/>
</dbReference>
<protein>
    <submittedName>
        <fullName evidence="1">Uncharacterized protein</fullName>
    </submittedName>
</protein>
<comment type="caution">
    <text evidence="1">The sequence shown here is derived from an EMBL/GenBank/DDBJ whole genome shotgun (WGS) entry which is preliminary data.</text>
</comment>
<name>A0A7J0H6L3_9ERIC</name>
<sequence length="87" mass="9632">MRMWDPVGLRNDNTGSGTSTCTTVSLQLCLGPTSLDISSRHVDIRRVEVAVLCDIIGWDRLGRSEPNLNRQIRRSVALILSRRLAAA</sequence>
<reference evidence="1 2" key="1">
    <citation type="submission" date="2019-07" db="EMBL/GenBank/DDBJ databases">
        <title>De Novo Assembly of kiwifruit Actinidia rufa.</title>
        <authorList>
            <person name="Sugita-Konishi S."/>
            <person name="Sato K."/>
            <person name="Mori E."/>
            <person name="Abe Y."/>
            <person name="Kisaki G."/>
            <person name="Hamano K."/>
            <person name="Suezawa K."/>
            <person name="Otani M."/>
            <person name="Fukuda T."/>
            <person name="Manabe T."/>
            <person name="Gomi K."/>
            <person name="Tabuchi M."/>
            <person name="Akimitsu K."/>
            <person name="Kataoka I."/>
        </authorList>
    </citation>
    <scope>NUCLEOTIDE SEQUENCE [LARGE SCALE GENOMIC DNA]</scope>
    <source>
        <strain evidence="2">cv. Fuchu</strain>
    </source>
</reference>
<evidence type="ECO:0000313" key="2">
    <source>
        <dbReference type="Proteomes" id="UP000585474"/>
    </source>
</evidence>